<feature type="compositionally biased region" description="Basic residues" evidence="6">
    <location>
        <begin position="1"/>
        <end position="15"/>
    </location>
</feature>
<reference evidence="8 9" key="1">
    <citation type="submission" date="2023-12" db="EMBL/GenBank/DDBJ databases">
        <title>A high-quality genome assembly for Dillenia turbinata (Dilleniales).</title>
        <authorList>
            <person name="Chanderbali A."/>
        </authorList>
    </citation>
    <scope>NUCLEOTIDE SEQUENCE [LARGE SCALE GENOMIC DNA]</scope>
    <source>
        <strain evidence="8">LSX21</strain>
        <tissue evidence="8">Leaf</tissue>
    </source>
</reference>
<dbReference type="PROSITE" id="PS51698">
    <property type="entry name" value="U_BOX"/>
    <property type="match status" value="1"/>
</dbReference>
<dbReference type="InterPro" id="IPR045185">
    <property type="entry name" value="PUB22/23/24-like"/>
</dbReference>
<dbReference type="FunFam" id="3.30.40.10:FF:000442">
    <property type="entry name" value="RING-type E3 ubiquitin transferase"/>
    <property type="match status" value="1"/>
</dbReference>
<dbReference type="CDD" id="cd16664">
    <property type="entry name" value="RING-Ubox_PUB"/>
    <property type="match status" value="1"/>
</dbReference>
<feature type="domain" description="U-box" evidence="7">
    <location>
        <begin position="31"/>
        <end position="105"/>
    </location>
</feature>
<dbReference type="GO" id="GO:0016567">
    <property type="term" value="P:protein ubiquitination"/>
    <property type="evidence" value="ECO:0007669"/>
    <property type="project" value="UniProtKB-UniRule"/>
</dbReference>
<dbReference type="InterPro" id="IPR058678">
    <property type="entry name" value="ARM_PUB"/>
</dbReference>
<protein>
    <recommendedName>
        <fullName evidence="5 7">U-box domain-containing protein</fullName>
        <ecNumber evidence="5">2.3.2.27</ecNumber>
    </recommendedName>
    <alternativeName>
        <fullName evidence="5">RING-type E3 ubiquitin transferase PUB</fullName>
    </alternativeName>
</protein>
<evidence type="ECO:0000313" key="9">
    <source>
        <dbReference type="Proteomes" id="UP001370490"/>
    </source>
</evidence>
<comment type="catalytic activity">
    <reaction evidence="1 5">
        <text>S-ubiquitinyl-[E2 ubiquitin-conjugating enzyme]-L-cysteine + [acceptor protein]-L-lysine = [E2 ubiquitin-conjugating enzyme]-L-cysteine + N(6)-ubiquitinyl-[acceptor protein]-L-lysine.</text>
        <dbReference type="EC" id="2.3.2.27"/>
    </reaction>
</comment>
<comment type="caution">
    <text evidence="8">The sequence shown here is derived from an EMBL/GenBank/DDBJ whole genome shotgun (WGS) entry which is preliminary data.</text>
</comment>
<dbReference type="SUPFAM" id="SSF48371">
    <property type="entry name" value="ARM repeat"/>
    <property type="match status" value="1"/>
</dbReference>
<dbReference type="PANTHER" id="PTHR22849">
    <property type="entry name" value="WDSAM1 PROTEIN"/>
    <property type="match status" value="1"/>
</dbReference>
<evidence type="ECO:0000256" key="3">
    <source>
        <dbReference type="ARBA" id="ARBA00022679"/>
    </source>
</evidence>
<dbReference type="InterPro" id="IPR045210">
    <property type="entry name" value="RING-Ubox_PUB"/>
</dbReference>
<organism evidence="8 9">
    <name type="scientific">Dillenia turbinata</name>
    <dbReference type="NCBI Taxonomy" id="194707"/>
    <lineage>
        <taxon>Eukaryota</taxon>
        <taxon>Viridiplantae</taxon>
        <taxon>Streptophyta</taxon>
        <taxon>Embryophyta</taxon>
        <taxon>Tracheophyta</taxon>
        <taxon>Spermatophyta</taxon>
        <taxon>Magnoliopsida</taxon>
        <taxon>eudicotyledons</taxon>
        <taxon>Gunneridae</taxon>
        <taxon>Pentapetalae</taxon>
        <taxon>Dilleniales</taxon>
        <taxon>Dilleniaceae</taxon>
        <taxon>Dillenia</taxon>
    </lineage>
</organism>
<dbReference type="Gene3D" id="1.25.10.10">
    <property type="entry name" value="Leucine-rich Repeat Variant"/>
    <property type="match status" value="1"/>
</dbReference>
<dbReference type="Gene3D" id="3.30.40.10">
    <property type="entry name" value="Zinc/RING finger domain, C3HC4 (zinc finger)"/>
    <property type="match status" value="1"/>
</dbReference>
<accession>A0AAN8Z9G5</accession>
<sequence>MLSSWRRRRANRRAKNSSNNNTSENNNMELAIPNHFRCPISLDMMRDPVTLSSGITYDRESIETWIEAGNRTCPITNQVLRSLDPIPNHTIRRMIQDWCVENRSYGVERIPTPRIPISTIEVTEMIEKISAARRRQDLEGCQELVRKVKELSKESERNWRCFTANGIASALSATFQAFAEESPSSSSSSSTKNVAVLEEALSCLPSFMPFDEAAKSYLGSSSSLRCMVWFLKHGILSARRNAILVLKGLVSSDQEGLKTLLDIEGNVEALVKLIKEPICPVATKASLVVIFHMISTTPSNETLISSFGEMGLVSLLLEMLVDSDRSACEKALGVFDEMCSCSAGREKAYEHALTVPVVVKKLLRISDSATEISVSILWKLCKNEKREEDGNALVEALQGGAFQKLLLLLQVGSSERTKEKATELLKMLNLKRGNLECIESIDFKNLKRSF</sequence>
<dbReference type="InterPro" id="IPR013083">
    <property type="entry name" value="Znf_RING/FYVE/PHD"/>
</dbReference>
<comment type="function">
    <text evidence="5">Functions as an E3 ubiquitin ligase.</text>
</comment>
<dbReference type="EC" id="2.3.2.27" evidence="5"/>
<dbReference type="InterPro" id="IPR016024">
    <property type="entry name" value="ARM-type_fold"/>
</dbReference>
<evidence type="ECO:0000256" key="1">
    <source>
        <dbReference type="ARBA" id="ARBA00000900"/>
    </source>
</evidence>
<feature type="region of interest" description="Disordered" evidence="6">
    <location>
        <begin position="1"/>
        <end position="28"/>
    </location>
</feature>
<dbReference type="GO" id="GO:0061630">
    <property type="term" value="F:ubiquitin protein ligase activity"/>
    <property type="evidence" value="ECO:0007669"/>
    <property type="project" value="UniProtKB-UniRule"/>
</dbReference>
<dbReference type="InterPro" id="IPR011989">
    <property type="entry name" value="ARM-like"/>
</dbReference>
<dbReference type="PANTHER" id="PTHR22849:SF139">
    <property type="entry name" value="U-BOX DOMAIN-CONTAINING PROTEIN"/>
    <property type="match status" value="1"/>
</dbReference>
<feature type="compositionally biased region" description="Low complexity" evidence="6">
    <location>
        <begin position="16"/>
        <end position="27"/>
    </location>
</feature>
<dbReference type="SUPFAM" id="SSF57850">
    <property type="entry name" value="RING/U-box"/>
    <property type="match status" value="1"/>
</dbReference>
<keyword evidence="4 5" id="KW-0833">Ubl conjugation pathway</keyword>
<evidence type="ECO:0000259" key="7">
    <source>
        <dbReference type="PROSITE" id="PS51698"/>
    </source>
</evidence>
<gene>
    <name evidence="8" type="ORF">RJ641_003502</name>
</gene>
<proteinExistence type="predicted"/>
<evidence type="ECO:0000256" key="4">
    <source>
        <dbReference type="ARBA" id="ARBA00022786"/>
    </source>
</evidence>
<dbReference type="AlphaFoldDB" id="A0AAN8Z9G5"/>
<keyword evidence="3 5" id="KW-0808">Transferase</keyword>
<dbReference type="Pfam" id="PF04564">
    <property type="entry name" value="U-box"/>
    <property type="match status" value="1"/>
</dbReference>
<evidence type="ECO:0000256" key="6">
    <source>
        <dbReference type="SAM" id="MobiDB-lite"/>
    </source>
</evidence>
<evidence type="ECO:0000256" key="5">
    <source>
        <dbReference type="RuleBase" id="RU369093"/>
    </source>
</evidence>
<keyword evidence="9" id="KW-1185">Reference proteome</keyword>
<dbReference type="Proteomes" id="UP001370490">
    <property type="component" value="Unassembled WGS sequence"/>
</dbReference>
<dbReference type="SMART" id="SM00504">
    <property type="entry name" value="Ubox"/>
    <property type="match status" value="1"/>
</dbReference>
<comment type="pathway">
    <text evidence="2 5">Protein modification; protein ubiquitination.</text>
</comment>
<evidence type="ECO:0000313" key="8">
    <source>
        <dbReference type="EMBL" id="KAK6931709.1"/>
    </source>
</evidence>
<dbReference type="EMBL" id="JBAMMX010000011">
    <property type="protein sequence ID" value="KAK6931709.1"/>
    <property type="molecule type" value="Genomic_DNA"/>
</dbReference>
<dbReference type="InterPro" id="IPR003613">
    <property type="entry name" value="Ubox_domain"/>
</dbReference>
<evidence type="ECO:0000256" key="2">
    <source>
        <dbReference type="ARBA" id="ARBA00004906"/>
    </source>
</evidence>
<dbReference type="Pfam" id="PF25598">
    <property type="entry name" value="ARM_PUB"/>
    <property type="match status" value="1"/>
</dbReference>
<name>A0AAN8Z9G5_9MAGN</name>